<dbReference type="PANTHER" id="PTHR42718">
    <property type="entry name" value="MAJOR FACILITATOR SUPERFAMILY MULTIDRUG TRANSPORTER MFSC"/>
    <property type="match status" value="1"/>
</dbReference>
<dbReference type="InterPro" id="IPR036259">
    <property type="entry name" value="MFS_trans_sf"/>
</dbReference>
<dbReference type="Gene3D" id="1.20.1250.20">
    <property type="entry name" value="MFS general substrate transporter like domains"/>
    <property type="match status" value="1"/>
</dbReference>
<feature type="transmembrane region" description="Helical" evidence="6">
    <location>
        <begin position="364"/>
        <end position="384"/>
    </location>
</feature>
<dbReference type="EMBL" id="JAUSQZ010000001">
    <property type="protein sequence ID" value="MDP9825799.1"/>
    <property type="molecule type" value="Genomic_DNA"/>
</dbReference>
<evidence type="ECO:0000313" key="8">
    <source>
        <dbReference type="EMBL" id="MDP9825799.1"/>
    </source>
</evidence>
<feature type="domain" description="Major facilitator superfamily (MFS) profile" evidence="7">
    <location>
        <begin position="16"/>
        <end position="389"/>
    </location>
</feature>
<dbReference type="InterPro" id="IPR020846">
    <property type="entry name" value="MFS_dom"/>
</dbReference>
<feature type="transmembrane region" description="Helical" evidence="6">
    <location>
        <begin position="208"/>
        <end position="233"/>
    </location>
</feature>
<feature type="transmembrane region" description="Helical" evidence="6">
    <location>
        <begin position="140"/>
        <end position="162"/>
    </location>
</feature>
<evidence type="ECO:0000256" key="5">
    <source>
        <dbReference type="ARBA" id="ARBA00023136"/>
    </source>
</evidence>
<dbReference type="SUPFAM" id="SSF103473">
    <property type="entry name" value="MFS general substrate transporter"/>
    <property type="match status" value="1"/>
</dbReference>
<feature type="transmembrane region" description="Helical" evidence="6">
    <location>
        <begin position="51"/>
        <end position="70"/>
    </location>
</feature>
<keyword evidence="5 6" id="KW-0472">Membrane</keyword>
<keyword evidence="9" id="KW-1185">Reference proteome</keyword>
<dbReference type="PROSITE" id="PS50850">
    <property type="entry name" value="MFS"/>
    <property type="match status" value="1"/>
</dbReference>
<dbReference type="CDD" id="cd17503">
    <property type="entry name" value="MFS_LmrB_MDR_like"/>
    <property type="match status" value="1"/>
</dbReference>
<evidence type="ECO:0000256" key="6">
    <source>
        <dbReference type="SAM" id="Phobius"/>
    </source>
</evidence>
<proteinExistence type="predicted"/>
<name>A0ABT9NZD8_9ACTN</name>
<keyword evidence="3 6" id="KW-0812">Transmembrane</keyword>
<feature type="transmembrane region" description="Helical" evidence="6">
    <location>
        <begin position="168"/>
        <end position="187"/>
    </location>
</feature>
<feature type="transmembrane region" description="Helical" evidence="6">
    <location>
        <begin position="336"/>
        <end position="358"/>
    </location>
</feature>
<evidence type="ECO:0000256" key="1">
    <source>
        <dbReference type="ARBA" id="ARBA00004651"/>
    </source>
</evidence>
<evidence type="ECO:0000256" key="3">
    <source>
        <dbReference type="ARBA" id="ARBA00022692"/>
    </source>
</evidence>
<dbReference type="Proteomes" id="UP001235712">
    <property type="component" value="Unassembled WGS sequence"/>
</dbReference>
<dbReference type="Pfam" id="PF07690">
    <property type="entry name" value="MFS_1"/>
    <property type="match status" value="1"/>
</dbReference>
<evidence type="ECO:0000256" key="4">
    <source>
        <dbReference type="ARBA" id="ARBA00022989"/>
    </source>
</evidence>
<comment type="caution">
    <text evidence="8">The sequence shown here is derived from an EMBL/GenBank/DDBJ whole genome shotgun (WGS) entry which is preliminary data.</text>
</comment>
<evidence type="ECO:0000259" key="7">
    <source>
        <dbReference type="PROSITE" id="PS50850"/>
    </source>
</evidence>
<sequence length="407" mass="41689">MPAMRDASVDRELVRLVGVLLLGAMAALIDTTVVSVALGDLAKVFGVDVSVVQWASTGYLLAMVAVIPLLGPLVDRFGTRRLWLGTISVFLTGSVLCSTAWSIESLIVFRVVQGLGAGLILPLVQAILAQAAGPQRIGRVMGLVGIPGQLAPVLGPVVGGLIVGSLGWRWIFLVNVPICGAALLLAGRNLESPGTTPTSRGSLLKTRSLVVGALLVFLSGACLYAPMLLTPLFFQQVRGYDVEQVGLLLAPQGIGLMVSLWFTGRWADRSGPRVVAAFGALMLALGVVTLALGARAPLSVLLTALVCMGIGLGGIGIGASAASYRDVPSGSIPRAAALVSVVQRAGASAGTVTAALVLQSGSFVRAYGWVLALIGVSGAVVWFLPSGAAGGSRSDAMREAADVDCRC</sequence>
<protein>
    <submittedName>
        <fullName evidence="8">MFS family permease</fullName>
    </submittedName>
</protein>
<feature type="transmembrane region" description="Helical" evidence="6">
    <location>
        <begin position="245"/>
        <end position="262"/>
    </location>
</feature>
<feature type="transmembrane region" description="Helical" evidence="6">
    <location>
        <begin position="12"/>
        <end position="39"/>
    </location>
</feature>
<gene>
    <name evidence="8" type="ORF">J2S57_001548</name>
</gene>
<evidence type="ECO:0000313" key="9">
    <source>
        <dbReference type="Proteomes" id="UP001235712"/>
    </source>
</evidence>
<feature type="transmembrane region" description="Helical" evidence="6">
    <location>
        <begin position="300"/>
        <end position="324"/>
    </location>
</feature>
<feature type="transmembrane region" description="Helical" evidence="6">
    <location>
        <begin position="82"/>
        <end position="101"/>
    </location>
</feature>
<accession>A0ABT9NZD8</accession>
<feature type="transmembrane region" description="Helical" evidence="6">
    <location>
        <begin position="107"/>
        <end position="128"/>
    </location>
</feature>
<dbReference type="RefSeq" id="WP_307239944.1">
    <property type="nucleotide sequence ID" value="NZ_JAUSQZ010000001.1"/>
</dbReference>
<dbReference type="PRINTS" id="PR01036">
    <property type="entry name" value="TCRTETB"/>
</dbReference>
<dbReference type="PANTHER" id="PTHR42718:SF9">
    <property type="entry name" value="MAJOR FACILITATOR SUPERFAMILY MULTIDRUG TRANSPORTER MFSC"/>
    <property type="match status" value="1"/>
</dbReference>
<dbReference type="InterPro" id="IPR011701">
    <property type="entry name" value="MFS"/>
</dbReference>
<feature type="transmembrane region" description="Helical" evidence="6">
    <location>
        <begin position="274"/>
        <end position="294"/>
    </location>
</feature>
<keyword evidence="2" id="KW-0813">Transport</keyword>
<organism evidence="8 9">
    <name type="scientific">Kineosporia succinea</name>
    <dbReference type="NCBI Taxonomy" id="84632"/>
    <lineage>
        <taxon>Bacteria</taxon>
        <taxon>Bacillati</taxon>
        <taxon>Actinomycetota</taxon>
        <taxon>Actinomycetes</taxon>
        <taxon>Kineosporiales</taxon>
        <taxon>Kineosporiaceae</taxon>
        <taxon>Kineosporia</taxon>
    </lineage>
</organism>
<comment type="subcellular location">
    <subcellularLocation>
        <location evidence="1">Cell membrane</location>
        <topology evidence="1">Multi-pass membrane protein</topology>
    </subcellularLocation>
</comment>
<keyword evidence="4 6" id="KW-1133">Transmembrane helix</keyword>
<evidence type="ECO:0000256" key="2">
    <source>
        <dbReference type="ARBA" id="ARBA00022448"/>
    </source>
</evidence>
<reference evidence="8 9" key="1">
    <citation type="submission" date="2023-07" db="EMBL/GenBank/DDBJ databases">
        <title>Sequencing the genomes of 1000 actinobacteria strains.</title>
        <authorList>
            <person name="Klenk H.-P."/>
        </authorList>
    </citation>
    <scope>NUCLEOTIDE SEQUENCE [LARGE SCALE GENOMIC DNA]</scope>
    <source>
        <strain evidence="8 9">DSM 44388</strain>
    </source>
</reference>